<dbReference type="PANTHER" id="PTHR44813">
    <property type="entry name" value="MITOGEN-ACTIVATED PROTEIN KINASE-BINDING PROTEIN 1"/>
    <property type="match status" value="1"/>
</dbReference>
<evidence type="ECO:0000313" key="2">
    <source>
        <dbReference type="EMBL" id="PIK51406.1"/>
    </source>
</evidence>
<gene>
    <name evidence="2" type="ORF">BSL78_11728</name>
</gene>
<dbReference type="Gene3D" id="2.130.10.10">
    <property type="entry name" value="YVTN repeat-like/Quinoprotein amine dehydrogenase"/>
    <property type="match status" value="5"/>
</dbReference>
<dbReference type="InterPro" id="IPR036322">
    <property type="entry name" value="WD40_repeat_dom_sf"/>
</dbReference>
<dbReference type="InterPro" id="IPR015943">
    <property type="entry name" value="WD40/YVTN_repeat-like_dom_sf"/>
</dbReference>
<keyword evidence="2" id="KW-0808">Transferase</keyword>
<keyword evidence="1" id="KW-0853">WD repeat</keyword>
<dbReference type="GO" id="GO:0016301">
    <property type="term" value="F:kinase activity"/>
    <property type="evidence" value="ECO:0007669"/>
    <property type="project" value="UniProtKB-KW"/>
</dbReference>
<evidence type="ECO:0000313" key="3">
    <source>
        <dbReference type="Proteomes" id="UP000230750"/>
    </source>
</evidence>
<accession>A0A2G8KTS9</accession>
<sequence length="710" mass="79255">MISTKLKLWFSFTSVCQVTLERVLGLTTQNDASLSCCSCSGCVAYTAGCVIVLFNPRKNKQEYIFNVSRKTITAIAFSPDGKHLVSGECGHNPAVRIWDVHEKTEVCQFTGHKFGIICVAFMPDGGYVVSVGSNMTWSSTFGIGGWQWQGLLGEDCFHAPVGNSNRSLFELNSVHGVNRRTISLHYYGPVTDIAFSEDGNTFVTVGNRSVRFWYFAGKSKTRQTLPLHGRNSILGEQKNNLFCSVTFGIGVNSDRVYAVTKSGLLCEFNEDRMLDKWVELRTRQAYCITASEDHLFVGCADGVMRVFSAATLYFVTSLPKPHHIRIDVSAGTDKEHIFSPMENVRYPDTVATVLDNITMKLTCIYSDHSLYVWDVHDVNKIGRQWSFLYHSSCIWGVDIYPEVTDGNKATLPPNTFSTCGSDNTVRIWNIDPLVDTTIFKKNIYTNELLKIVYMKEDEDEIDSSPGESKDGVRCVCFSPDGQMLASGDRSGNIRINDLLQANMYELHKIEAHDSEVLCLEFSQPQTECGGRFQMISCGADKALLFRIATWNPDLQFSLLHHVGSKTTLYDMAVDVSKKYVATACQDRNLRIHNIASGKLKQTYKGSQSEDGTLIKVELDPSGMYAATSCSDKTLAIFDFYSGACMATMMGHSELVTGLKFTNDCRQLISVSGDGCIFVWKLPLEMTNNMKDRINERSVRLKVAAQMNQAR</sequence>
<protein>
    <submittedName>
        <fullName evidence="2">Putative mitogen-activated protein kinase-binding protein 1</fullName>
    </submittedName>
</protein>
<organism evidence="2 3">
    <name type="scientific">Stichopus japonicus</name>
    <name type="common">Sea cucumber</name>
    <dbReference type="NCBI Taxonomy" id="307972"/>
    <lineage>
        <taxon>Eukaryota</taxon>
        <taxon>Metazoa</taxon>
        <taxon>Echinodermata</taxon>
        <taxon>Eleutherozoa</taxon>
        <taxon>Echinozoa</taxon>
        <taxon>Holothuroidea</taxon>
        <taxon>Aspidochirotacea</taxon>
        <taxon>Aspidochirotida</taxon>
        <taxon>Stichopodidae</taxon>
        <taxon>Apostichopus</taxon>
    </lineage>
</organism>
<dbReference type="InterPro" id="IPR011047">
    <property type="entry name" value="Quinoprotein_ADH-like_sf"/>
</dbReference>
<dbReference type="SMART" id="SM00320">
    <property type="entry name" value="WD40"/>
    <property type="match status" value="10"/>
</dbReference>
<dbReference type="EMBL" id="MRZV01000375">
    <property type="protein sequence ID" value="PIK51406.1"/>
    <property type="molecule type" value="Genomic_DNA"/>
</dbReference>
<dbReference type="Proteomes" id="UP000230750">
    <property type="component" value="Unassembled WGS sequence"/>
</dbReference>
<name>A0A2G8KTS9_STIJA</name>
<keyword evidence="2" id="KW-0418">Kinase</keyword>
<dbReference type="PROSITE" id="PS50082">
    <property type="entry name" value="WD_REPEATS_2"/>
    <property type="match status" value="1"/>
</dbReference>
<comment type="caution">
    <text evidence="2">The sequence shown here is derived from an EMBL/GenBank/DDBJ whole genome shotgun (WGS) entry which is preliminary data.</text>
</comment>
<dbReference type="SUPFAM" id="SSF50998">
    <property type="entry name" value="Quinoprotein alcohol dehydrogenase-like"/>
    <property type="match status" value="1"/>
</dbReference>
<keyword evidence="3" id="KW-1185">Reference proteome</keyword>
<dbReference type="PANTHER" id="PTHR44813:SF1">
    <property type="entry name" value="MITOGEN-ACTIVATED PROTEIN KINASE-BINDING PROTEIN 1"/>
    <property type="match status" value="1"/>
</dbReference>
<dbReference type="InterPro" id="IPR055292">
    <property type="entry name" value="MABP1"/>
</dbReference>
<dbReference type="Pfam" id="PF00400">
    <property type="entry name" value="WD40"/>
    <property type="match status" value="5"/>
</dbReference>
<dbReference type="PROSITE" id="PS50294">
    <property type="entry name" value="WD_REPEATS_REGION"/>
    <property type="match status" value="1"/>
</dbReference>
<proteinExistence type="predicted"/>
<dbReference type="AlphaFoldDB" id="A0A2G8KTS9"/>
<dbReference type="InterPro" id="IPR001680">
    <property type="entry name" value="WD40_rpt"/>
</dbReference>
<dbReference type="STRING" id="307972.A0A2G8KTS9"/>
<dbReference type="SUPFAM" id="SSF50978">
    <property type="entry name" value="WD40 repeat-like"/>
    <property type="match status" value="1"/>
</dbReference>
<reference evidence="2 3" key="1">
    <citation type="journal article" date="2017" name="PLoS Biol.">
        <title>The sea cucumber genome provides insights into morphological evolution and visceral regeneration.</title>
        <authorList>
            <person name="Zhang X."/>
            <person name="Sun L."/>
            <person name="Yuan J."/>
            <person name="Sun Y."/>
            <person name="Gao Y."/>
            <person name="Zhang L."/>
            <person name="Li S."/>
            <person name="Dai H."/>
            <person name="Hamel J.F."/>
            <person name="Liu C."/>
            <person name="Yu Y."/>
            <person name="Liu S."/>
            <person name="Lin W."/>
            <person name="Guo K."/>
            <person name="Jin S."/>
            <person name="Xu P."/>
            <person name="Storey K.B."/>
            <person name="Huan P."/>
            <person name="Zhang T."/>
            <person name="Zhou Y."/>
            <person name="Zhang J."/>
            <person name="Lin C."/>
            <person name="Li X."/>
            <person name="Xing L."/>
            <person name="Huo D."/>
            <person name="Sun M."/>
            <person name="Wang L."/>
            <person name="Mercier A."/>
            <person name="Li F."/>
            <person name="Yang H."/>
            <person name="Xiang J."/>
        </authorList>
    </citation>
    <scope>NUCLEOTIDE SEQUENCE [LARGE SCALE GENOMIC DNA]</scope>
    <source>
        <strain evidence="2">Shaxun</strain>
        <tissue evidence="2">Muscle</tissue>
    </source>
</reference>
<dbReference type="OrthoDB" id="6154712at2759"/>
<evidence type="ECO:0000256" key="1">
    <source>
        <dbReference type="PROSITE-ProRule" id="PRU00221"/>
    </source>
</evidence>
<feature type="repeat" description="WD" evidence="1">
    <location>
        <begin position="648"/>
        <end position="681"/>
    </location>
</feature>